<accession>A0A5S6QU88</accession>
<protein>
    <submittedName>
        <fullName evidence="4">SH2 domain-containing protein</fullName>
    </submittedName>
</protein>
<dbReference type="AlphaFoldDB" id="A0A5S6QU88"/>
<keyword evidence="1" id="KW-0727">SH2 domain</keyword>
<name>A0A5S6QU88_TRIMR</name>
<dbReference type="InterPro" id="IPR055491">
    <property type="entry name" value="DUF7063"/>
</dbReference>
<evidence type="ECO:0000313" key="3">
    <source>
        <dbReference type="Proteomes" id="UP000046395"/>
    </source>
</evidence>
<keyword evidence="3" id="KW-1185">Reference proteome</keyword>
<dbReference type="InterPro" id="IPR000980">
    <property type="entry name" value="SH2"/>
</dbReference>
<dbReference type="SMART" id="SM00252">
    <property type="entry name" value="SH2"/>
    <property type="match status" value="3"/>
</dbReference>
<dbReference type="WBParaSite" id="TMUE_2000010457.1">
    <property type="protein sequence ID" value="TMUE_2000010457.1"/>
    <property type="gene ID" value="WBGene00293146"/>
</dbReference>
<dbReference type="InterPro" id="IPR055569">
    <property type="entry name" value="DUF7145"/>
</dbReference>
<dbReference type="Gene3D" id="3.30.505.10">
    <property type="entry name" value="SH2 domain"/>
    <property type="match status" value="4"/>
</dbReference>
<evidence type="ECO:0000256" key="1">
    <source>
        <dbReference type="PROSITE-ProRule" id="PRU00191"/>
    </source>
</evidence>
<dbReference type="Pfam" id="PF23638">
    <property type="entry name" value="DUF7145"/>
    <property type="match status" value="2"/>
</dbReference>
<dbReference type="Proteomes" id="UP000046395">
    <property type="component" value="Unassembled WGS sequence"/>
</dbReference>
<dbReference type="CDD" id="cd00173">
    <property type="entry name" value="SH2"/>
    <property type="match status" value="1"/>
</dbReference>
<sequence>MYKIVGPYCGVFKWLYECAPFRQDLPNRPLDLLPYYHGRVKYEVVAQRLSRTGDFLLYDKGEDEVSLAVLIQDEFVDCVQIEIYCNDDHNFWIFPSDEQYKYSTIDALIRSHVNLGTAIKISESNTVRLERAITSPAFWNSIRTEGTVDPTDLKYFHEITAQDALELLCKNGDFIIKPSEESGEDLDLLVKWNGEVKTLHGLCKTATDYVYPLAKDTSDVPVEHVVSLDNYLKSCILCQQPINGVLLKRPIFQSMVNAHTVDVTEEQIDLIEAIRMIEINEPGEVPTFRCELIRRFLNCRAPRPTHSLLYFHGCITRGDAQALLQNDGEFLLFFDTDVGKLYAVLHKVKDKVAHYYYREVKIDQHDGTVSIEEVSLPVRCTTVEEAIALYQVHNLMVQGEAQASVIAYDNLEYPVINRTLQRDIMLDMYTFLHNVSYHHSCLSDEQLAKMLPQEGDYLLRTNDNEETVLCVKWNEQIHKLPLPSSGSDGNYALPHSDPTLPDEWCPTLDGLLKTHVLCQIPYKGVIMRKAVRRIQDF</sequence>
<feature type="domain" description="SH2" evidence="2">
    <location>
        <begin position="310"/>
        <end position="415"/>
    </location>
</feature>
<organism evidence="3 4">
    <name type="scientific">Trichuris muris</name>
    <name type="common">Mouse whipworm</name>
    <dbReference type="NCBI Taxonomy" id="70415"/>
    <lineage>
        <taxon>Eukaryota</taxon>
        <taxon>Metazoa</taxon>
        <taxon>Ecdysozoa</taxon>
        <taxon>Nematoda</taxon>
        <taxon>Enoplea</taxon>
        <taxon>Dorylaimia</taxon>
        <taxon>Trichinellida</taxon>
        <taxon>Trichuridae</taxon>
        <taxon>Trichuris</taxon>
    </lineage>
</organism>
<evidence type="ECO:0000313" key="4">
    <source>
        <dbReference type="WBParaSite" id="TMUE_2000010457.1"/>
    </source>
</evidence>
<reference evidence="4" key="1">
    <citation type="submission" date="2019-12" db="UniProtKB">
        <authorList>
            <consortium name="WormBaseParasite"/>
        </authorList>
    </citation>
    <scope>IDENTIFICATION</scope>
</reference>
<dbReference type="Pfam" id="PF23205">
    <property type="entry name" value="DUF7063"/>
    <property type="match status" value="2"/>
</dbReference>
<dbReference type="InterPro" id="IPR036860">
    <property type="entry name" value="SH2_dom_sf"/>
</dbReference>
<proteinExistence type="predicted"/>
<dbReference type="SUPFAM" id="SSF55550">
    <property type="entry name" value="SH2 domain"/>
    <property type="match status" value="4"/>
</dbReference>
<dbReference type="PROSITE" id="PS50001">
    <property type="entry name" value="SH2"/>
    <property type="match status" value="1"/>
</dbReference>
<evidence type="ECO:0000259" key="2">
    <source>
        <dbReference type="PROSITE" id="PS50001"/>
    </source>
</evidence>